<sequence>MWGKPESPKRSSSTFQASSSETTYIAADAEFNGKLTLKGNARIDGKIDGHIILSGDLIIGPSAVIDANIKASAISISGEVRGDIVAQETLELCSSARMKGNIFSKQLKIDQGAQFIGTSRLLEDAKQITHAAEEASAAASPDKEAETDMDMDMDMDMDDILKPLDPLEEEQTESSSDNSSLSKNLAYGKSKSRRR</sequence>
<dbReference type="InterPro" id="IPR007607">
    <property type="entry name" value="BacA/B"/>
</dbReference>
<accession>A0A7C7D8R1</accession>
<proteinExistence type="inferred from homology"/>
<reference evidence="3 4" key="1">
    <citation type="journal article" date="2020" name="Biotechnol. Biofuels">
        <title>New insights from the biogas microbiome by comprehensive genome-resolved metagenomics of nearly 1600 species originating from multiple anaerobic digesters.</title>
        <authorList>
            <person name="Campanaro S."/>
            <person name="Treu L."/>
            <person name="Rodriguez-R L.M."/>
            <person name="Kovalovszki A."/>
            <person name="Ziels R.M."/>
            <person name="Maus I."/>
            <person name="Zhu X."/>
            <person name="Kougias P.G."/>
            <person name="Basile A."/>
            <person name="Luo G."/>
            <person name="Schluter A."/>
            <person name="Konstantinidis K.T."/>
            <person name="Angelidaki I."/>
        </authorList>
    </citation>
    <scope>NUCLEOTIDE SEQUENCE [LARGE SCALE GENOMIC DNA]</scope>
    <source>
        <strain evidence="3">AS05jafATM_4</strain>
    </source>
</reference>
<feature type="compositionally biased region" description="Low complexity" evidence="2">
    <location>
        <begin position="173"/>
        <end position="182"/>
    </location>
</feature>
<dbReference type="AlphaFoldDB" id="A0A7C7D8R1"/>
<evidence type="ECO:0000313" key="4">
    <source>
        <dbReference type="Proteomes" id="UP000553059"/>
    </source>
</evidence>
<organism evidence="3 4">
    <name type="scientific">Desulfitobacterium dehalogenans</name>
    <dbReference type="NCBI Taxonomy" id="36854"/>
    <lineage>
        <taxon>Bacteria</taxon>
        <taxon>Bacillati</taxon>
        <taxon>Bacillota</taxon>
        <taxon>Clostridia</taxon>
        <taxon>Eubacteriales</taxon>
        <taxon>Desulfitobacteriaceae</taxon>
        <taxon>Desulfitobacterium</taxon>
    </lineage>
</organism>
<evidence type="ECO:0000256" key="1">
    <source>
        <dbReference type="ARBA" id="ARBA00044755"/>
    </source>
</evidence>
<gene>
    <name evidence="3" type="ORF">GX523_06430</name>
</gene>
<comment type="caution">
    <text evidence="3">The sequence shown here is derived from an EMBL/GenBank/DDBJ whole genome shotgun (WGS) entry which is preliminary data.</text>
</comment>
<name>A0A7C7D8R1_9FIRM</name>
<feature type="region of interest" description="Disordered" evidence="2">
    <location>
        <begin position="132"/>
        <end position="195"/>
    </location>
</feature>
<dbReference type="EMBL" id="DUTF01000146">
    <property type="protein sequence ID" value="HHY26377.1"/>
    <property type="molecule type" value="Genomic_DNA"/>
</dbReference>
<dbReference type="Pfam" id="PF04519">
    <property type="entry name" value="Bactofilin"/>
    <property type="match status" value="1"/>
</dbReference>
<feature type="compositionally biased region" description="Acidic residues" evidence="2">
    <location>
        <begin position="147"/>
        <end position="158"/>
    </location>
</feature>
<comment type="similarity">
    <text evidence="1">Belongs to the bactofilin family.</text>
</comment>
<evidence type="ECO:0000313" key="3">
    <source>
        <dbReference type="EMBL" id="HHY26377.1"/>
    </source>
</evidence>
<evidence type="ECO:0000256" key="2">
    <source>
        <dbReference type="SAM" id="MobiDB-lite"/>
    </source>
</evidence>
<dbReference type="Proteomes" id="UP000553059">
    <property type="component" value="Unassembled WGS sequence"/>
</dbReference>
<protein>
    <submittedName>
        <fullName evidence="3">Polymer-forming cytoskeletal protein</fullName>
    </submittedName>
</protein>
<dbReference type="PANTHER" id="PTHR35024">
    <property type="entry name" value="HYPOTHETICAL CYTOSOLIC PROTEIN"/>
    <property type="match status" value="1"/>
</dbReference>
<dbReference type="PANTHER" id="PTHR35024:SF4">
    <property type="entry name" value="POLYMER-FORMING CYTOSKELETAL PROTEIN"/>
    <property type="match status" value="1"/>
</dbReference>